<keyword evidence="5" id="KW-1185">Reference proteome</keyword>
<organism evidence="4 5">
    <name type="scientific">Winogradskyella aquimaris</name>
    <dbReference type="NCBI Taxonomy" id="864074"/>
    <lineage>
        <taxon>Bacteria</taxon>
        <taxon>Pseudomonadati</taxon>
        <taxon>Bacteroidota</taxon>
        <taxon>Flavobacteriia</taxon>
        <taxon>Flavobacteriales</taxon>
        <taxon>Flavobacteriaceae</taxon>
        <taxon>Winogradskyella</taxon>
    </lineage>
</organism>
<evidence type="ECO:0000313" key="4">
    <source>
        <dbReference type="EMBL" id="MDY2587678.1"/>
    </source>
</evidence>
<gene>
    <name evidence="4" type="ORF">SNF14_10030</name>
</gene>
<dbReference type="PANTHER" id="PTHR35340:SF5">
    <property type="entry name" value="ASST-DOMAIN-CONTAINING PROTEIN"/>
    <property type="match status" value="1"/>
</dbReference>
<dbReference type="InterPro" id="IPR053143">
    <property type="entry name" value="Arylsulfate_ST"/>
</dbReference>
<evidence type="ECO:0000259" key="3">
    <source>
        <dbReference type="Pfam" id="PF18962"/>
    </source>
</evidence>
<feature type="signal peptide" evidence="2">
    <location>
        <begin position="1"/>
        <end position="19"/>
    </location>
</feature>
<dbReference type="Pfam" id="PF18962">
    <property type="entry name" value="Por_Secre_tail"/>
    <property type="match status" value="1"/>
</dbReference>
<proteinExistence type="predicted"/>
<dbReference type="NCBIfam" id="TIGR04183">
    <property type="entry name" value="Por_Secre_tail"/>
    <property type="match status" value="1"/>
</dbReference>
<name>A0ABU5EN67_9FLAO</name>
<dbReference type="EMBL" id="JAXDAE010000009">
    <property type="protein sequence ID" value="MDY2587678.1"/>
    <property type="molecule type" value="Genomic_DNA"/>
</dbReference>
<dbReference type="RefSeq" id="WP_320556031.1">
    <property type="nucleotide sequence ID" value="NZ_JAXDAE010000009.1"/>
</dbReference>
<dbReference type="PANTHER" id="PTHR35340">
    <property type="entry name" value="PQQ ENZYME REPEAT PROTEIN-RELATED"/>
    <property type="match status" value="1"/>
</dbReference>
<evidence type="ECO:0000256" key="1">
    <source>
        <dbReference type="ARBA" id="ARBA00022729"/>
    </source>
</evidence>
<dbReference type="InterPro" id="IPR026444">
    <property type="entry name" value="Secre_tail"/>
</dbReference>
<evidence type="ECO:0000313" key="5">
    <source>
        <dbReference type="Proteomes" id="UP001285855"/>
    </source>
</evidence>
<evidence type="ECO:0000256" key="2">
    <source>
        <dbReference type="SAM" id="SignalP"/>
    </source>
</evidence>
<reference evidence="4 5" key="1">
    <citation type="submission" date="2023-11" db="EMBL/GenBank/DDBJ databases">
        <title>Winogradskyella pelagius sp. nov., isolated from coastal sediment.</title>
        <authorList>
            <person name="Li F."/>
        </authorList>
    </citation>
    <scope>NUCLEOTIDE SEQUENCE [LARGE SCALE GENOMIC DNA]</scope>
    <source>
        <strain evidence="4 5">KCTC 23502</strain>
    </source>
</reference>
<dbReference type="Proteomes" id="UP001285855">
    <property type="component" value="Unassembled WGS sequence"/>
</dbReference>
<dbReference type="InterPro" id="IPR010262">
    <property type="entry name" value="Arylsulfotransferase_bact"/>
</dbReference>
<accession>A0ABU5EN67</accession>
<keyword evidence="1 2" id="KW-0732">Signal</keyword>
<feature type="domain" description="Secretion system C-terminal sorting" evidence="3">
    <location>
        <begin position="465"/>
        <end position="527"/>
    </location>
</feature>
<feature type="chain" id="PRO_5045254078" evidence="2">
    <location>
        <begin position="20"/>
        <end position="532"/>
    </location>
</feature>
<comment type="caution">
    <text evidence="4">The sequence shown here is derived from an EMBL/GenBank/DDBJ whole genome shotgun (WGS) entry which is preliminary data.</text>
</comment>
<protein>
    <submittedName>
        <fullName evidence="4">Aryl-sulfate sulfotransferase</fullName>
    </submittedName>
</protein>
<sequence>MKNFTFLTLLFLLFNVSFSQETIGLIYDDINEEKADGYTLFKPTSDQRVFLIDNCGEVVNEWTFSGNNARNAYLLENGNLLQSSGLQAEIRDWNDNVLWGITYQDVFGWRIHHDIEPLPNGNFLVLVRQSLTDTEMFAQGMDTSYNNPTFVLERIIEIEPVGTDSANIVWEWRLIDHIVQDFDNTKPNFGVVADNPQLYNINYDNGNGSNPIHANAMDYNEDLDQIAVSARHLSEVFVIDHSTTTAEAATSSGGLYGKGGDFLWRWGNPEAYDQGTAADRKLGRQHDIKWITAGPHAGKMSVFSNDGYGSDMAASSVHIIDPNHNNGVYTLDSGKFLPTTYDWSWDGIIMSEVMHAGAQCGFQTLPNGNALINESDIGRITEINGNGDVIWVYRIPVGAGVEYTQFSEPVGNGSFRAHRYPSDYPGFDGVTFNNTGKIEDVNSLTDDCVNRLSIDETTIAEFKAYPNPTRGQVNFEVNQPIELIEVYTITGQKVLSNASSDKIDLTNLSNGMYMLKLYIGNTNEYVKVLKDN</sequence>
<dbReference type="Pfam" id="PF05935">
    <property type="entry name" value="Arylsulfotrans"/>
    <property type="match status" value="1"/>
</dbReference>